<dbReference type="GO" id="GO:0046677">
    <property type="term" value="P:response to antibiotic"/>
    <property type="evidence" value="ECO:0007669"/>
    <property type="project" value="InterPro"/>
</dbReference>
<dbReference type="OrthoDB" id="9775096at2"/>
<sequence>MQSASLDLLDAWEKPLSGLSGPVSLHLRSAGQVVAERRPDHRHYAASTMKLTVLGALLQSRSRSGFARQLVVTDQFTSAVGGGFTLLQADDQDDLTWARLGEPVEVDQLAERMIVLSSNLATDLLLTELGFEPITRFLAGAGLSEAVVVRRLIGDSSAEASGISNTVTAAGLARLVAGLTDGSLLGEDDTRFATRLLAGQTHQEMIPAGLPVGTWSASKGGWVDGVNHDVALVRPESAPDYVLAICTSTGLSHDAGCALVAELSRITWEHWNRWHS</sequence>
<name>A0A2A9CPJ2_9ACTN</name>
<evidence type="ECO:0000259" key="1">
    <source>
        <dbReference type="Pfam" id="PF13354"/>
    </source>
</evidence>
<dbReference type="Pfam" id="PF13354">
    <property type="entry name" value="Beta-lactamase2"/>
    <property type="match status" value="1"/>
</dbReference>
<dbReference type="SUPFAM" id="SSF56601">
    <property type="entry name" value="beta-lactamase/transpeptidase-like"/>
    <property type="match status" value="1"/>
</dbReference>
<dbReference type="InterPro" id="IPR012338">
    <property type="entry name" value="Beta-lactam/transpept-like"/>
</dbReference>
<accession>A0A2A9CPJ2</accession>
<dbReference type="Gene3D" id="3.40.710.10">
    <property type="entry name" value="DD-peptidase/beta-lactamase superfamily"/>
    <property type="match status" value="1"/>
</dbReference>
<dbReference type="GO" id="GO:0008800">
    <property type="term" value="F:beta-lactamase activity"/>
    <property type="evidence" value="ECO:0007669"/>
    <property type="project" value="InterPro"/>
</dbReference>
<dbReference type="PANTHER" id="PTHR35333">
    <property type="entry name" value="BETA-LACTAMASE"/>
    <property type="match status" value="1"/>
</dbReference>
<comment type="caution">
    <text evidence="2">The sequence shown here is derived from an EMBL/GenBank/DDBJ whole genome shotgun (WGS) entry which is preliminary data.</text>
</comment>
<organism evidence="2 3">
    <name type="scientific">Propionicimonas paludicola</name>
    <dbReference type="NCBI Taxonomy" id="185243"/>
    <lineage>
        <taxon>Bacteria</taxon>
        <taxon>Bacillati</taxon>
        <taxon>Actinomycetota</taxon>
        <taxon>Actinomycetes</taxon>
        <taxon>Propionibacteriales</taxon>
        <taxon>Nocardioidaceae</taxon>
        <taxon>Propionicimonas</taxon>
    </lineage>
</organism>
<feature type="domain" description="Beta-lactamase class A catalytic" evidence="1">
    <location>
        <begin position="33"/>
        <end position="247"/>
    </location>
</feature>
<evidence type="ECO:0000313" key="3">
    <source>
        <dbReference type="Proteomes" id="UP000226079"/>
    </source>
</evidence>
<protein>
    <submittedName>
        <fullName evidence="2">Beta-lactamase class A</fullName>
    </submittedName>
</protein>
<dbReference type="PANTHER" id="PTHR35333:SF3">
    <property type="entry name" value="BETA-LACTAMASE-TYPE TRANSPEPTIDASE FOLD CONTAINING PROTEIN"/>
    <property type="match status" value="1"/>
</dbReference>
<evidence type="ECO:0000313" key="2">
    <source>
        <dbReference type="EMBL" id="PFG16005.1"/>
    </source>
</evidence>
<dbReference type="GO" id="GO:0030655">
    <property type="term" value="P:beta-lactam antibiotic catabolic process"/>
    <property type="evidence" value="ECO:0007669"/>
    <property type="project" value="InterPro"/>
</dbReference>
<proteinExistence type="predicted"/>
<dbReference type="AlphaFoldDB" id="A0A2A9CPJ2"/>
<dbReference type="EMBL" id="PDJC01000001">
    <property type="protein sequence ID" value="PFG16005.1"/>
    <property type="molecule type" value="Genomic_DNA"/>
</dbReference>
<keyword evidence="3" id="KW-1185">Reference proteome</keyword>
<reference evidence="2 3" key="1">
    <citation type="submission" date="2017-10" db="EMBL/GenBank/DDBJ databases">
        <title>Sequencing the genomes of 1000 actinobacteria strains.</title>
        <authorList>
            <person name="Klenk H.-P."/>
        </authorList>
    </citation>
    <scope>NUCLEOTIDE SEQUENCE [LARGE SCALE GENOMIC DNA]</scope>
    <source>
        <strain evidence="2 3">DSM 15597</strain>
    </source>
</reference>
<dbReference type="RefSeq" id="WP_098459583.1">
    <property type="nucleotide sequence ID" value="NZ_PDJC01000001.1"/>
</dbReference>
<dbReference type="InterPro" id="IPR000871">
    <property type="entry name" value="Beta-lactam_class-A"/>
</dbReference>
<dbReference type="InterPro" id="IPR045155">
    <property type="entry name" value="Beta-lactam_cat"/>
</dbReference>
<gene>
    <name evidence="2" type="ORF">ATK74_0530</name>
</gene>
<dbReference type="Proteomes" id="UP000226079">
    <property type="component" value="Unassembled WGS sequence"/>
</dbReference>